<sequence length="424" mass="49715">MAILRAREHIIARAARHEARIKRIGVRIHKRFRSWTQQRTRKFWMPMKVSLHSPVDLMDGWLISAAVQKAATIRKHDISLWHSFARRVLELSPLLNGQQIGYIYYGFGKSRFLNEDFYKELSTRIEPVLASLGSSSLMCVVWALNRLQIRHLPFLSKVSSLVAEKIEEIRVSDLIKICNSLTRLDVCVPAYQKAVSENMVRRLDTIYAQDFRNAMNAVTIVNLYDDQVQKYIMERFSKTFICARPQHLHQALAAAVALRTLHPLVWKNLDKSAISFYTRLSMRKLHLPLHKPSLFHWDVSSSLAELGIAHRNSFHWGCYWIDIGEVEERTNCWFVDGPCCFYTGTTEYTNKIRLEHRVLENLGWNIRRVTWFNWVDVMDNAKDKVDFLRQLRNSEPLGEFLPKSYDLEPSEIRMKLKRIRKLVC</sequence>
<dbReference type="InterPro" id="IPR058917">
    <property type="entry name" value="RESC6_dom"/>
</dbReference>
<dbReference type="AlphaFoldDB" id="A0AAD8PDK4"/>
<keyword evidence="3" id="KW-1185">Reference proteome</keyword>
<dbReference type="Proteomes" id="UP001230268">
    <property type="component" value="Unassembled WGS sequence"/>
</dbReference>
<feature type="domain" description="RAP" evidence="1">
    <location>
        <begin position="331"/>
        <end position="390"/>
    </location>
</feature>
<name>A0AAD8PDK4_BABGI</name>
<gene>
    <name evidence="2" type="ORF">BgAZ_304270</name>
</gene>
<organism evidence="2 3">
    <name type="scientific">Babesia gibsoni</name>
    <dbReference type="NCBI Taxonomy" id="33632"/>
    <lineage>
        <taxon>Eukaryota</taxon>
        <taxon>Sar</taxon>
        <taxon>Alveolata</taxon>
        <taxon>Apicomplexa</taxon>
        <taxon>Aconoidasida</taxon>
        <taxon>Piroplasmida</taxon>
        <taxon>Babesiidae</taxon>
        <taxon>Babesia</taxon>
    </lineage>
</organism>
<evidence type="ECO:0000259" key="1">
    <source>
        <dbReference type="PROSITE" id="PS51286"/>
    </source>
</evidence>
<dbReference type="Pfam" id="PF08373">
    <property type="entry name" value="RAP"/>
    <property type="match status" value="1"/>
</dbReference>
<proteinExistence type="predicted"/>
<dbReference type="Pfam" id="PF26188">
    <property type="entry name" value="RESC6"/>
    <property type="match status" value="1"/>
</dbReference>
<reference evidence="2" key="1">
    <citation type="submission" date="2023-08" db="EMBL/GenBank/DDBJ databases">
        <title>Draft sequence of the Babesia gibsoni genome.</title>
        <authorList>
            <person name="Yamagishi J.Y."/>
            <person name="Xuan X.X."/>
        </authorList>
    </citation>
    <scope>NUCLEOTIDE SEQUENCE</scope>
    <source>
        <strain evidence="2">Azabu</strain>
    </source>
</reference>
<accession>A0AAD8PDK4</accession>
<evidence type="ECO:0000313" key="2">
    <source>
        <dbReference type="EMBL" id="KAK1442909.1"/>
    </source>
</evidence>
<dbReference type="PROSITE" id="PS51286">
    <property type="entry name" value="RAP"/>
    <property type="match status" value="1"/>
</dbReference>
<dbReference type="InterPro" id="IPR013584">
    <property type="entry name" value="RAP"/>
</dbReference>
<comment type="caution">
    <text evidence="2">The sequence shown here is derived from an EMBL/GenBank/DDBJ whole genome shotgun (WGS) entry which is preliminary data.</text>
</comment>
<protein>
    <recommendedName>
        <fullName evidence="1">RAP domain-containing protein</fullName>
    </recommendedName>
</protein>
<evidence type="ECO:0000313" key="3">
    <source>
        <dbReference type="Proteomes" id="UP001230268"/>
    </source>
</evidence>
<dbReference type="EMBL" id="JAVEPI010000003">
    <property type="protein sequence ID" value="KAK1442909.1"/>
    <property type="molecule type" value="Genomic_DNA"/>
</dbReference>
<dbReference type="SMART" id="SM00952">
    <property type="entry name" value="RAP"/>
    <property type="match status" value="1"/>
</dbReference>